<gene>
    <name evidence="1" type="ORF">AGR4C_Cc50379</name>
</gene>
<dbReference type="AlphaFoldDB" id="A0A1S7Q3X9"/>
<evidence type="ECO:0000313" key="1">
    <source>
        <dbReference type="EMBL" id="CUX30522.1"/>
    </source>
</evidence>
<dbReference type="InterPro" id="IPR009444">
    <property type="entry name" value="Conjugal_tfr_TraD_a-type"/>
</dbReference>
<sequence>MTMTLAAIKRNRAARYRHQAQRARHDMRSWQVERRKRTKHLIELGGLVVKAGIVELTGDDRAVILGALIWIAEKLQSEDGERARGVWTILGQMGFEAERKNDKRIVMQER</sequence>
<accession>A0A1S7Q3X9</accession>
<name>A0A1S7Q3X9_AGRTU</name>
<evidence type="ECO:0000313" key="2">
    <source>
        <dbReference type="Proteomes" id="UP000191897"/>
    </source>
</evidence>
<dbReference type="Proteomes" id="UP000191897">
    <property type="component" value="Unassembled WGS sequence"/>
</dbReference>
<dbReference type="Pfam" id="PF06412">
    <property type="entry name" value="TraD"/>
    <property type="match status" value="1"/>
</dbReference>
<reference evidence="1 2" key="1">
    <citation type="submission" date="2016-01" db="EMBL/GenBank/DDBJ databases">
        <authorList>
            <person name="Oliw E.H."/>
        </authorList>
    </citation>
    <scope>NUCLEOTIDE SEQUENCE [LARGE SCALE GENOMIC DNA]</scope>
    <source>
        <strain evidence="1 2">Kerr 14</strain>
    </source>
</reference>
<protein>
    <submittedName>
        <fullName evidence="1">Conjugal transfer protein traD</fullName>
    </submittedName>
</protein>
<proteinExistence type="predicted"/>
<dbReference type="EMBL" id="FBWC01000014">
    <property type="protein sequence ID" value="CUX30522.1"/>
    <property type="molecule type" value="Genomic_DNA"/>
</dbReference>
<organism evidence="1 2">
    <name type="scientific">Agrobacterium tumefaciens str. Kerr 14</name>
    <dbReference type="NCBI Taxonomy" id="1183424"/>
    <lineage>
        <taxon>Bacteria</taxon>
        <taxon>Pseudomonadati</taxon>
        <taxon>Pseudomonadota</taxon>
        <taxon>Alphaproteobacteria</taxon>
        <taxon>Hyphomicrobiales</taxon>
        <taxon>Rhizobiaceae</taxon>
        <taxon>Rhizobium/Agrobacterium group</taxon>
        <taxon>Agrobacterium</taxon>
        <taxon>Agrobacterium tumefaciens complex</taxon>
    </lineage>
</organism>